<dbReference type="InterPro" id="IPR025457">
    <property type="entry name" value="DUF4277"/>
</dbReference>
<feature type="domain" description="DUF4277" evidence="3">
    <location>
        <begin position="6"/>
        <end position="112"/>
    </location>
</feature>
<protein>
    <submittedName>
        <fullName evidence="4">IS1634 family transposase</fullName>
    </submittedName>
</protein>
<feature type="domain" description="Transposase IS4-like" evidence="2">
    <location>
        <begin position="128"/>
        <end position="443"/>
    </location>
</feature>
<dbReference type="PANTHER" id="PTHR34614:SF2">
    <property type="entry name" value="TRANSPOSASE IS4-LIKE DOMAIN-CONTAINING PROTEIN"/>
    <property type="match status" value="1"/>
</dbReference>
<dbReference type="GO" id="GO:0006313">
    <property type="term" value="P:DNA transposition"/>
    <property type="evidence" value="ECO:0007669"/>
    <property type="project" value="InterPro"/>
</dbReference>
<reference evidence="4 5" key="1">
    <citation type="submission" date="2019-01" db="EMBL/GenBank/DDBJ databases">
        <title>Coherence of Microcystis species and biogeography revealed through population genomics.</title>
        <authorList>
            <person name="Perez-Carrascal O.M."/>
            <person name="Terrat Y."/>
            <person name="Giani A."/>
            <person name="Fortin N."/>
            <person name="Tromas N."/>
            <person name="Shapiro B.J."/>
        </authorList>
    </citation>
    <scope>NUCLEOTIDE SEQUENCE [LARGE SCALE GENOMIC DNA]</scope>
    <source>
        <strain evidence="4">Mw_QC_S_20081001_S30D</strain>
    </source>
</reference>
<dbReference type="PANTHER" id="PTHR34614">
    <property type="match status" value="1"/>
</dbReference>
<evidence type="ECO:0000313" key="4">
    <source>
        <dbReference type="EMBL" id="TRV00344.1"/>
    </source>
</evidence>
<dbReference type="Proteomes" id="UP000320523">
    <property type="component" value="Unassembled WGS sequence"/>
</dbReference>
<dbReference type="NCBIfam" id="NF033559">
    <property type="entry name" value="transpos_IS1634"/>
    <property type="match status" value="1"/>
</dbReference>
<gene>
    <name evidence="4" type="ORF">EWV75_03345</name>
</gene>
<sequence length="523" mass="60471">MRAEIEIKNLDHLGLVAGLIDELEIESIVNEAVGIDSREKVTAGQIVKGIIINGLDFISKPLYLFPQFFANKPVEELLGEGIKAEEINEYKIGRVMDEIWRYSLEKLWINISLKVVEKYQIKTKYSHLDSSSISVEGEYKLEEGGKGSIEITHGYSRDRRPDLKQFMIDLMVSSDGDVPLLMRIGSGNESDKTIFGELIEKCQSNLNWSTIYVADSALYTAKNLHRLGKTKWLTRVPLTSKKAQEIMTNVPEYELRISEDSRYKYKEQEVNYHGVKQRWLIVLSEMRQKAEEEKIEKKVKKEREQIEKQLSKWQGKRAVTLAELKAEVKQFTKQLKYHYIAGIEYKQKLNKQKKEVSNCQGIIQENSAVIAQEIAKAGKFIIATNVLNTEELSSEEMLREYKAQQSCERGFRFLKDPLFLADSVFLKTPQRIETMGMLMGLCLLVYSIGQRKLRNELQSRGEMIKNQLGKLINRPTMRWIFQELQGIHLVVINGEKMVSNLTDKILNILQYFSINCQKYYLIN</sequence>
<dbReference type="Pfam" id="PF14104">
    <property type="entry name" value="DUF4277"/>
    <property type="match status" value="1"/>
</dbReference>
<proteinExistence type="predicted"/>
<dbReference type="AlphaFoldDB" id="A0A552JX73"/>
<keyword evidence="1" id="KW-0175">Coiled coil</keyword>
<dbReference type="Pfam" id="PF01609">
    <property type="entry name" value="DDE_Tnp_1"/>
    <property type="match status" value="1"/>
</dbReference>
<evidence type="ECO:0000256" key="1">
    <source>
        <dbReference type="SAM" id="Coils"/>
    </source>
</evidence>
<dbReference type="InterPro" id="IPR047654">
    <property type="entry name" value="IS1634_transpos"/>
</dbReference>
<evidence type="ECO:0000313" key="5">
    <source>
        <dbReference type="Proteomes" id="UP000320523"/>
    </source>
</evidence>
<evidence type="ECO:0000259" key="2">
    <source>
        <dbReference type="Pfam" id="PF01609"/>
    </source>
</evidence>
<dbReference type="EMBL" id="SFAT01000038">
    <property type="protein sequence ID" value="TRV00344.1"/>
    <property type="molecule type" value="Genomic_DNA"/>
</dbReference>
<feature type="coiled-coil region" evidence="1">
    <location>
        <begin position="283"/>
        <end position="316"/>
    </location>
</feature>
<evidence type="ECO:0000259" key="3">
    <source>
        <dbReference type="Pfam" id="PF14104"/>
    </source>
</evidence>
<organism evidence="4 5">
    <name type="scientific">Microcystis wesenbergii Mw_QC_S_20081001_S30D</name>
    <dbReference type="NCBI Taxonomy" id="2486245"/>
    <lineage>
        <taxon>Bacteria</taxon>
        <taxon>Bacillati</taxon>
        <taxon>Cyanobacteriota</taxon>
        <taxon>Cyanophyceae</taxon>
        <taxon>Oscillatoriophycideae</taxon>
        <taxon>Chroococcales</taxon>
        <taxon>Microcystaceae</taxon>
        <taxon>Microcystis</taxon>
    </lineage>
</organism>
<dbReference type="GO" id="GO:0003677">
    <property type="term" value="F:DNA binding"/>
    <property type="evidence" value="ECO:0007669"/>
    <property type="project" value="InterPro"/>
</dbReference>
<dbReference type="InterPro" id="IPR002559">
    <property type="entry name" value="Transposase_11"/>
</dbReference>
<comment type="caution">
    <text evidence="4">The sequence shown here is derived from an EMBL/GenBank/DDBJ whole genome shotgun (WGS) entry which is preliminary data.</text>
</comment>
<accession>A0A552JX73</accession>
<dbReference type="GO" id="GO:0004803">
    <property type="term" value="F:transposase activity"/>
    <property type="evidence" value="ECO:0007669"/>
    <property type="project" value="InterPro"/>
</dbReference>
<name>A0A552JX73_9CHRO</name>